<evidence type="ECO:0000313" key="2">
    <source>
        <dbReference type="Proteomes" id="UP000030745"/>
    </source>
</evidence>
<dbReference type="RefSeq" id="XP_012205185.1">
    <property type="nucleotide sequence ID" value="XM_012349795.1"/>
</dbReference>
<dbReference type="Proteomes" id="UP000030745">
    <property type="component" value="Unassembled WGS sequence"/>
</dbReference>
<dbReference type="OrthoDB" id="77974at2759"/>
<evidence type="ECO:0008006" key="3">
    <source>
        <dbReference type="Google" id="ProtNLM"/>
    </source>
</evidence>
<sequence>MASGAKEGAEEGKKRFKFNYEEDMELLRLVLKYEPYNAVHGSVAEKWEHIRTALCAYVDKQFSARACKDRRASASRTRRRRR</sequence>
<gene>
    <name evidence="1" type="ORF">SPRG_10836</name>
</gene>
<dbReference type="AlphaFoldDB" id="A0A067C0J0"/>
<dbReference type="VEuPathDB" id="FungiDB:SPRG_10836"/>
<organism evidence="1 2">
    <name type="scientific">Saprolegnia parasitica (strain CBS 223.65)</name>
    <dbReference type="NCBI Taxonomy" id="695850"/>
    <lineage>
        <taxon>Eukaryota</taxon>
        <taxon>Sar</taxon>
        <taxon>Stramenopiles</taxon>
        <taxon>Oomycota</taxon>
        <taxon>Saprolegniomycetes</taxon>
        <taxon>Saprolegniales</taxon>
        <taxon>Saprolegniaceae</taxon>
        <taxon>Saprolegnia</taxon>
    </lineage>
</organism>
<dbReference type="GeneID" id="24132922"/>
<accession>A0A067C0J0</accession>
<protein>
    <recommendedName>
        <fullName evidence="3">MADF domain-containing protein</fullName>
    </recommendedName>
</protein>
<proteinExistence type="predicted"/>
<reference evidence="1 2" key="1">
    <citation type="journal article" date="2013" name="PLoS Genet.">
        <title>Distinctive expansion of potential virulence genes in the genome of the oomycete fish pathogen Saprolegnia parasitica.</title>
        <authorList>
            <person name="Jiang R.H."/>
            <person name="de Bruijn I."/>
            <person name="Haas B.J."/>
            <person name="Belmonte R."/>
            <person name="Lobach L."/>
            <person name="Christie J."/>
            <person name="van den Ackerveken G."/>
            <person name="Bottin A."/>
            <person name="Bulone V."/>
            <person name="Diaz-Moreno S.M."/>
            <person name="Dumas B."/>
            <person name="Fan L."/>
            <person name="Gaulin E."/>
            <person name="Govers F."/>
            <person name="Grenville-Briggs L.J."/>
            <person name="Horner N.R."/>
            <person name="Levin J.Z."/>
            <person name="Mammella M."/>
            <person name="Meijer H.J."/>
            <person name="Morris P."/>
            <person name="Nusbaum C."/>
            <person name="Oome S."/>
            <person name="Phillips A.J."/>
            <person name="van Rooyen D."/>
            <person name="Rzeszutek E."/>
            <person name="Saraiva M."/>
            <person name="Secombes C.J."/>
            <person name="Seidl M.F."/>
            <person name="Snel B."/>
            <person name="Stassen J.H."/>
            <person name="Sykes S."/>
            <person name="Tripathy S."/>
            <person name="van den Berg H."/>
            <person name="Vega-Arreguin J.C."/>
            <person name="Wawra S."/>
            <person name="Young S.K."/>
            <person name="Zeng Q."/>
            <person name="Dieguez-Uribeondo J."/>
            <person name="Russ C."/>
            <person name="Tyler B.M."/>
            <person name="van West P."/>
        </authorList>
    </citation>
    <scope>NUCLEOTIDE SEQUENCE [LARGE SCALE GENOMIC DNA]</scope>
    <source>
        <strain evidence="1 2">CBS 223.65</strain>
    </source>
</reference>
<dbReference type="KEGG" id="spar:SPRG_10836"/>
<keyword evidence="2" id="KW-1185">Reference proteome</keyword>
<name>A0A067C0J0_SAPPC</name>
<evidence type="ECO:0000313" key="1">
    <source>
        <dbReference type="EMBL" id="KDO24048.1"/>
    </source>
</evidence>
<dbReference type="EMBL" id="KK583246">
    <property type="protein sequence ID" value="KDO24048.1"/>
    <property type="molecule type" value="Genomic_DNA"/>
</dbReference>